<evidence type="ECO:0000313" key="2">
    <source>
        <dbReference type="EMBL" id="TWI83856.1"/>
    </source>
</evidence>
<keyword evidence="1" id="KW-0812">Transmembrane</keyword>
<keyword evidence="3" id="KW-1185">Reference proteome</keyword>
<accession>A0A562SSS2</accession>
<protein>
    <submittedName>
        <fullName evidence="2">Uncharacterized protein</fullName>
    </submittedName>
</protein>
<gene>
    <name evidence="2" type="ORF">IQ13_1974</name>
</gene>
<dbReference type="RefSeq" id="WP_158637362.1">
    <property type="nucleotide sequence ID" value="NZ_VLLE01000003.1"/>
</dbReference>
<evidence type="ECO:0000256" key="1">
    <source>
        <dbReference type="SAM" id="Phobius"/>
    </source>
</evidence>
<dbReference type="EMBL" id="VLLE01000003">
    <property type="protein sequence ID" value="TWI83856.1"/>
    <property type="molecule type" value="Genomic_DNA"/>
</dbReference>
<reference evidence="2 3" key="1">
    <citation type="journal article" date="2015" name="Stand. Genomic Sci.">
        <title>Genomic Encyclopedia of Bacterial and Archaeal Type Strains, Phase III: the genomes of soil and plant-associated and newly described type strains.</title>
        <authorList>
            <person name="Whitman W.B."/>
            <person name="Woyke T."/>
            <person name="Klenk H.P."/>
            <person name="Zhou Y."/>
            <person name="Lilburn T.G."/>
            <person name="Beck B.J."/>
            <person name="De Vos P."/>
            <person name="Vandamme P."/>
            <person name="Eisen J.A."/>
            <person name="Garrity G."/>
            <person name="Hugenholtz P."/>
            <person name="Kyrpides N.C."/>
        </authorList>
    </citation>
    <scope>NUCLEOTIDE SEQUENCE [LARGE SCALE GENOMIC DNA]</scope>
    <source>
        <strain evidence="2 3">CGMCC 1.7271</strain>
    </source>
</reference>
<organism evidence="2 3">
    <name type="scientific">Lacibacter cauensis</name>
    <dbReference type="NCBI Taxonomy" id="510947"/>
    <lineage>
        <taxon>Bacteria</taxon>
        <taxon>Pseudomonadati</taxon>
        <taxon>Bacteroidota</taxon>
        <taxon>Chitinophagia</taxon>
        <taxon>Chitinophagales</taxon>
        <taxon>Chitinophagaceae</taxon>
        <taxon>Lacibacter</taxon>
    </lineage>
</organism>
<name>A0A562SSS2_9BACT</name>
<evidence type="ECO:0000313" key="3">
    <source>
        <dbReference type="Proteomes" id="UP000316167"/>
    </source>
</evidence>
<keyword evidence="1" id="KW-0472">Membrane</keyword>
<comment type="caution">
    <text evidence="2">The sequence shown here is derived from an EMBL/GenBank/DDBJ whole genome shotgun (WGS) entry which is preliminary data.</text>
</comment>
<dbReference type="Proteomes" id="UP000316167">
    <property type="component" value="Unassembled WGS sequence"/>
</dbReference>
<proteinExistence type="predicted"/>
<feature type="transmembrane region" description="Helical" evidence="1">
    <location>
        <begin position="7"/>
        <end position="25"/>
    </location>
</feature>
<dbReference type="AlphaFoldDB" id="A0A562SSS2"/>
<keyword evidence="1" id="KW-1133">Transmembrane helix</keyword>
<sequence>MEKKSSALNWILFFVSVVVCVAMYLSPMFANYITATFPFICYYFVKALDLI</sequence>